<keyword evidence="3 6" id="KW-0238">DNA-binding</keyword>
<evidence type="ECO:0000313" key="6">
    <source>
        <dbReference type="EMBL" id="HBT50188.1"/>
    </source>
</evidence>
<evidence type="ECO:0000259" key="5">
    <source>
        <dbReference type="PROSITE" id="PS50932"/>
    </source>
</evidence>
<dbReference type="SUPFAM" id="SSF47413">
    <property type="entry name" value="lambda repressor-like DNA-binding domains"/>
    <property type="match status" value="1"/>
</dbReference>
<feature type="domain" description="HTH lacI-type" evidence="5">
    <location>
        <begin position="19"/>
        <end position="76"/>
    </location>
</feature>
<dbReference type="Proteomes" id="UP000264445">
    <property type="component" value="Unassembled WGS sequence"/>
</dbReference>
<protein>
    <submittedName>
        <fullName evidence="6">LacI family DNA-binding transcriptional regulator</fullName>
    </submittedName>
</protein>
<dbReference type="SMART" id="SM00354">
    <property type="entry name" value="HTH_LACI"/>
    <property type="match status" value="1"/>
</dbReference>
<sequence length="352" mass="40431">MRKRLSEVLSLTTTRRKRVTMKDIAEKLNLSINAVSLALNDKVGVSEETRKLVIKTAEEMGYFEENPSFLSKSHLKNICLIIEERNFKDTNFYTKVIWGIENEAKANGYDVLVNFMKKDLFEIPSCIENRKVSGILVVGTIKDEFLAEILSYNIPTVLVDHASFMFSTDAVLTQNIPGSYRGTKYLIEKGHKKIGFFGEKDFSLSFRERWLGFKEAMRDAGLPVNEDYCVTEDVERHVLSKNYEEVANRLKKLKEFPTAWVCSNDSNAITLYNALNIMGIKVPKDVSIVGFDDIDMCNIVTPPLTTIHINKELMGIKAVKRLLWRMDNPKEFHDHIRMEVGFVERQSVRELL</sequence>
<keyword evidence="2" id="KW-0805">Transcription regulation</keyword>
<name>A0A101E537_9THEO</name>
<keyword evidence="4" id="KW-0804">Transcription</keyword>
<dbReference type="Pfam" id="PF00356">
    <property type="entry name" value="LacI"/>
    <property type="match status" value="1"/>
</dbReference>
<dbReference type="InterPro" id="IPR046335">
    <property type="entry name" value="LacI/GalR-like_sensor"/>
</dbReference>
<dbReference type="Gene3D" id="1.10.260.40">
    <property type="entry name" value="lambda repressor-like DNA-binding domains"/>
    <property type="match status" value="1"/>
</dbReference>
<evidence type="ECO:0000256" key="4">
    <source>
        <dbReference type="ARBA" id="ARBA00023163"/>
    </source>
</evidence>
<dbReference type="SUPFAM" id="SSF53822">
    <property type="entry name" value="Periplasmic binding protein-like I"/>
    <property type="match status" value="1"/>
</dbReference>
<evidence type="ECO:0000256" key="1">
    <source>
        <dbReference type="ARBA" id="ARBA00022491"/>
    </source>
</evidence>
<proteinExistence type="predicted"/>
<dbReference type="InterPro" id="IPR000843">
    <property type="entry name" value="HTH_LacI"/>
</dbReference>
<comment type="caution">
    <text evidence="6">The sequence shown here is derived from an EMBL/GenBank/DDBJ whole genome shotgun (WGS) entry which is preliminary data.</text>
</comment>
<gene>
    <name evidence="6" type="ORF">DEA61_10490</name>
</gene>
<dbReference type="PANTHER" id="PTHR30146">
    <property type="entry name" value="LACI-RELATED TRANSCRIPTIONAL REPRESSOR"/>
    <property type="match status" value="1"/>
</dbReference>
<reference evidence="6 7" key="1">
    <citation type="journal article" date="2018" name="Nat. Biotechnol.">
        <title>A standardized bacterial taxonomy based on genome phylogeny substantially revises the tree of life.</title>
        <authorList>
            <person name="Parks D.H."/>
            <person name="Chuvochina M."/>
            <person name="Waite D.W."/>
            <person name="Rinke C."/>
            <person name="Skarshewski A."/>
            <person name="Chaumeil P.A."/>
            <person name="Hugenholtz P."/>
        </authorList>
    </citation>
    <scope>NUCLEOTIDE SEQUENCE [LARGE SCALE GENOMIC DNA]</scope>
    <source>
        <strain evidence="6">UBA12544</strain>
    </source>
</reference>
<dbReference type="GO" id="GO:0003700">
    <property type="term" value="F:DNA-binding transcription factor activity"/>
    <property type="evidence" value="ECO:0007669"/>
    <property type="project" value="TreeGrafter"/>
</dbReference>
<evidence type="ECO:0000313" key="7">
    <source>
        <dbReference type="Proteomes" id="UP000264445"/>
    </source>
</evidence>
<dbReference type="EMBL" id="DOLB01000155">
    <property type="protein sequence ID" value="HBT50188.1"/>
    <property type="molecule type" value="Genomic_DNA"/>
</dbReference>
<organism evidence="6 7">
    <name type="scientific">Caldanaerobacter subterraneus</name>
    <dbReference type="NCBI Taxonomy" id="911092"/>
    <lineage>
        <taxon>Bacteria</taxon>
        <taxon>Bacillati</taxon>
        <taxon>Bacillota</taxon>
        <taxon>Clostridia</taxon>
        <taxon>Thermoanaerobacterales</taxon>
        <taxon>Thermoanaerobacteraceae</taxon>
        <taxon>Caldanaerobacter</taxon>
    </lineage>
</organism>
<accession>A0A101E537</accession>
<dbReference type="Gene3D" id="3.40.50.2300">
    <property type="match status" value="2"/>
</dbReference>
<dbReference type="InterPro" id="IPR028082">
    <property type="entry name" value="Peripla_BP_I"/>
</dbReference>
<dbReference type="RefSeq" id="WP_009610543.1">
    <property type="nucleotide sequence ID" value="NZ_DOLB01000155.1"/>
</dbReference>
<dbReference type="GO" id="GO:0000976">
    <property type="term" value="F:transcription cis-regulatory region binding"/>
    <property type="evidence" value="ECO:0007669"/>
    <property type="project" value="TreeGrafter"/>
</dbReference>
<dbReference type="CDD" id="cd01392">
    <property type="entry name" value="HTH_LacI"/>
    <property type="match status" value="1"/>
</dbReference>
<dbReference type="InterPro" id="IPR010982">
    <property type="entry name" value="Lambda_DNA-bd_dom_sf"/>
</dbReference>
<keyword evidence="1" id="KW-0678">Repressor</keyword>
<dbReference type="PROSITE" id="PS50932">
    <property type="entry name" value="HTH_LACI_2"/>
    <property type="match status" value="1"/>
</dbReference>
<dbReference type="AlphaFoldDB" id="A0A101E537"/>
<evidence type="ECO:0000256" key="3">
    <source>
        <dbReference type="ARBA" id="ARBA00023125"/>
    </source>
</evidence>
<dbReference type="Pfam" id="PF13377">
    <property type="entry name" value="Peripla_BP_3"/>
    <property type="match status" value="1"/>
</dbReference>
<dbReference type="CDD" id="cd19974">
    <property type="entry name" value="PBP1_LacI-like"/>
    <property type="match status" value="1"/>
</dbReference>
<dbReference type="OMA" id="SAKWLEP"/>
<dbReference type="PANTHER" id="PTHR30146:SF148">
    <property type="entry name" value="HTH-TYPE TRANSCRIPTIONAL REPRESSOR PURR-RELATED"/>
    <property type="match status" value="1"/>
</dbReference>
<evidence type="ECO:0000256" key="2">
    <source>
        <dbReference type="ARBA" id="ARBA00023015"/>
    </source>
</evidence>